<organism evidence="2 3">
    <name type="scientific">Naegleria lovaniensis</name>
    <name type="common">Amoeba</name>
    <dbReference type="NCBI Taxonomy" id="51637"/>
    <lineage>
        <taxon>Eukaryota</taxon>
        <taxon>Discoba</taxon>
        <taxon>Heterolobosea</taxon>
        <taxon>Tetramitia</taxon>
        <taxon>Eutetramitia</taxon>
        <taxon>Vahlkampfiidae</taxon>
        <taxon>Naegleria</taxon>
    </lineage>
</organism>
<feature type="compositionally biased region" description="Polar residues" evidence="1">
    <location>
        <begin position="1"/>
        <end position="14"/>
    </location>
</feature>
<name>A0AA88GV15_NAELO</name>
<dbReference type="GeneID" id="68095155"/>
<feature type="compositionally biased region" description="Polar residues" evidence="1">
    <location>
        <begin position="179"/>
        <end position="188"/>
    </location>
</feature>
<feature type="compositionally biased region" description="Polar residues" evidence="1">
    <location>
        <begin position="88"/>
        <end position="100"/>
    </location>
</feature>
<evidence type="ECO:0000256" key="1">
    <source>
        <dbReference type="SAM" id="MobiDB-lite"/>
    </source>
</evidence>
<evidence type="ECO:0000313" key="2">
    <source>
        <dbReference type="EMBL" id="KAG2386254.1"/>
    </source>
</evidence>
<feature type="region of interest" description="Disordered" evidence="1">
    <location>
        <begin position="70"/>
        <end position="106"/>
    </location>
</feature>
<feature type="compositionally biased region" description="Basic and acidic residues" evidence="1">
    <location>
        <begin position="169"/>
        <end position="178"/>
    </location>
</feature>
<protein>
    <submittedName>
        <fullName evidence="2">Uncharacterized protein</fullName>
    </submittedName>
</protein>
<feature type="region of interest" description="Disordered" evidence="1">
    <location>
        <begin position="229"/>
        <end position="261"/>
    </location>
</feature>
<dbReference type="Proteomes" id="UP000816034">
    <property type="component" value="Unassembled WGS sequence"/>
</dbReference>
<dbReference type="InterPro" id="IPR032675">
    <property type="entry name" value="LRR_dom_sf"/>
</dbReference>
<dbReference type="Gene3D" id="3.80.10.10">
    <property type="entry name" value="Ribonuclease Inhibitor"/>
    <property type="match status" value="1"/>
</dbReference>
<gene>
    <name evidence="2" type="ORF">C9374_002700</name>
</gene>
<feature type="compositionally biased region" description="Basic and acidic residues" evidence="1">
    <location>
        <begin position="24"/>
        <end position="37"/>
    </location>
</feature>
<feature type="region of interest" description="Disordered" evidence="1">
    <location>
        <begin position="1"/>
        <end position="37"/>
    </location>
</feature>
<dbReference type="SUPFAM" id="SSF52047">
    <property type="entry name" value="RNI-like"/>
    <property type="match status" value="1"/>
</dbReference>
<proteinExistence type="predicted"/>
<sequence>MSSSLFNNNNQNAKSGENQQGSSSEEKLMNHHHSEDDTSYHLEITITSSNTGTMVQNVFTSSSSSRILMHQDEPTTTSSAELLPNTVLDPSNTLSSSDDNNMPPPPPRTSFFSGNFPSLLMNHSSSTLVPQQTPSHVFYFQSGNNGALFRFIPLFEMIQELVDGEEWRSVKLSSERPTKTTPNLNNRTSSREENQIMEHVNFVEGMETSSPLKRKRCDDSSETMVASSCEMTSSESSEMTSSEHTLATNHSNNNTSLSLSSPSNTITDSTCVKKTKFSCMNFDDLPIHIRRHILGYIYVPFQECFFSYPILHLNIQRMFGRFKNDPSRKIYLIYSSLGMKLKDQIGQSTPMYRSAKDVKLLIDPKVSNLNFLSGFTSLEKLSLYLTDCNFLTLLEKHSKILPKITFLSLILYKDFSEYHYRETFCQLTNLKTLELFSDLERFSIKGTKFNLPPNLTTLRLLNYEFIDFACICHNAQITSLTVVDSCNLANIDQISNLRNLKRLKINEEQTFDGQNIDLSAIFQLDTLERLSLPLVSFKYRLTGLRSLQTLRIYIEDATLPQIENYANYILECTTLKNLKFEFADDLPHNVQNRFIDIISQHPAIESLQLICENITDDQLVNYFFNKNERNVRFPSLTALDISLCDDLSLMPFRYLLERNDLILDHFKTIKLPAHLVSSGVDECLNVLIPSISFVGGDSALSSSYDFDLADFDDDDDSTTNEDGEDDDDDSELLSEILSTTAAAADFLPDSSDDEILERFVM</sequence>
<evidence type="ECO:0000313" key="3">
    <source>
        <dbReference type="Proteomes" id="UP000816034"/>
    </source>
</evidence>
<dbReference type="EMBL" id="PYSW02000016">
    <property type="protein sequence ID" value="KAG2386254.1"/>
    <property type="molecule type" value="Genomic_DNA"/>
</dbReference>
<accession>A0AA88GV15</accession>
<dbReference type="RefSeq" id="XP_044550246.1">
    <property type="nucleotide sequence ID" value="XM_044692147.1"/>
</dbReference>
<dbReference type="AlphaFoldDB" id="A0AA88GV15"/>
<keyword evidence="3" id="KW-1185">Reference proteome</keyword>
<comment type="caution">
    <text evidence="2">The sequence shown here is derived from an EMBL/GenBank/DDBJ whole genome shotgun (WGS) entry which is preliminary data.</text>
</comment>
<feature type="region of interest" description="Disordered" evidence="1">
    <location>
        <begin position="169"/>
        <end position="189"/>
    </location>
</feature>
<reference evidence="2 3" key="1">
    <citation type="journal article" date="2018" name="BMC Genomics">
        <title>The genome of Naegleria lovaniensis, the basis for a comparative approach to unravel pathogenicity factors of the human pathogenic amoeba N. fowleri.</title>
        <authorList>
            <person name="Liechti N."/>
            <person name="Schurch N."/>
            <person name="Bruggmann R."/>
            <person name="Wittwer M."/>
        </authorList>
    </citation>
    <scope>NUCLEOTIDE SEQUENCE [LARGE SCALE GENOMIC DNA]</scope>
    <source>
        <strain evidence="2 3">ATCC 30569</strain>
    </source>
</reference>